<evidence type="ECO:0000259" key="4">
    <source>
        <dbReference type="PROSITE" id="PS50086"/>
    </source>
</evidence>
<sequence length="362" mass="41943">MATSYQDLADNIRNKQNQRKLEMERSHNNNDEYQKPRIDGNGFERSASFNFELYNSIMSDYLVVLARRATRWQKLWPSSNQRQPKRSATIKRYIRKGVPDGVRKQVWMFASGADKLMKQNKGVYRNLLSKADNADVISSVEKDLFRTYPDNIHFRRDSDDSKCEQLYDVLIVYGHYNKGVGYCQGLNYIAAMLLLVIKDEESTFWLLVALTMNLLPNYYSKGLNDLIVDQAVFDKLLSKKLPDLHAHLKSHGVDVPLFATKWFICLFADVLPSETVLRLWDAFFYEGSKIIFRAALTIMIKLDERLRSKDDLASILEIFKSIAELPEFLNCHQFIAAIFEIPNPLSMDTIKQLRQECAKPSN</sequence>
<protein>
    <recommendedName>
        <fullName evidence="3">Growth hormone-regulated TBC protein 1</fullName>
    </recommendedName>
</protein>
<name>B3RJ65_TRIAD</name>
<keyword evidence="6" id="KW-1185">Reference proteome</keyword>
<dbReference type="Gene3D" id="1.10.10.750">
    <property type="entry name" value="Ypt/Rab-GAP domain of gyp1p, domain 1"/>
    <property type="match status" value="1"/>
</dbReference>
<proteinExistence type="predicted"/>
<dbReference type="HOGENOM" id="CLU_005350_1_0_1"/>
<gene>
    <name evidence="5" type="ORF">TRIADDRAFT_51426</name>
</gene>
<dbReference type="PANTHER" id="PTHR47219:SF10">
    <property type="entry name" value="GROWTH HORMONE-REGULATED TBC PROTEIN 1"/>
    <property type="match status" value="1"/>
</dbReference>
<dbReference type="FunFam" id="1.10.10.750:FF:000018">
    <property type="entry name" value="TBC domaincontaining protein"/>
    <property type="match status" value="1"/>
</dbReference>
<evidence type="ECO:0000256" key="1">
    <source>
        <dbReference type="ARBA" id="ARBA00022468"/>
    </source>
</evidence>
<reference evidence="5 6" key="1">
    <citation type="journal article" date="2008" name="Nature">
        <title>The Trichoplax genome and the nature of placozoans.</title>
        <authorList>
            <person name="Srivastava M."/>
            <person name="Begovic E."/>
            <person name="Chapman J."/>
            <person name="Putnam N.H."/>
            <person name="Hellsten U."/>
            <person name="Kawashima T."/>
            <person name="Kuo A."/>
            <person name="Mitros T."/>
            <person name="Salamov A."/>
            <person name="Carpenter M.L."/>
            <person name="Signorovitch A.Y."/>
            <person name="Moreno M.A."/>
            <person name="Kamm K."/>
            <person name="Grimwood J."/>
            <person name="Schmutz J."/>
            <person name="Shapiro H."/>
            <person name="Grigoriev I.V."/>
            <person name="Buss L.W."/>
            <person name="Schierwater B."/>
            <person name="Dellaporta S.L."/>
            <person name="Rokhsar D.S."/>
        </authorList>
    </citation>
    <scope>NUCLEOTIDE SEQUENCE [LARGE SCALE GENOMIC DNA]</scope>
    <source>
        <strain evidence="5 6">Grell-BS-1999</strain>
    </source>
</reference>
<dbReference type="PROSITE" id="PS50086">
    <property type="entry name" value="TBC_RABGAP"/>
    <property type="match status" value="1"/>
</dbReference>
<dbReference type="Gene3D" id="1.10.8.270">
    <property type="entry name" value="putative rabgap domain of human tbc1 domain family member 14 like domains"/>
    <property type="match status" value="1"/>
</dbReference>
<dbReference type="FunFam" id="1.10.8.270:FF:000016">
    <property type="entry name" value="TBC1 domain family member 2A"/>
    <property type="match status" value="1"/>
</dbReference>
<dbReference type="PANTHER" id="PTHR47219">
    <property type="entry name" value="RAB GTPASE-ACTIVATING PROTEIN 1-LIKE"/>
    <property type="match status" value="1"/>
</dbReference>
<dbReference type="Gene3D" id="1.10.472.80">
    <property type="entry name" value="Ypt/Rab-GAP domain of gyp1p, domain 3"/>
    <property type="match status" value="1"/>
</dbReference>
<dbReference type="Proteomes" id="UP000009022">
    <property type="component" value="Unassembled WGS sequence"/>
</dbReference>
<feature type="domain" description="Rab-GAP TBC" evidence="4">
    <location>
        <begin position="97"/>
        <end position="287"/>
    </location>
</feature>
<dbReference type="GeneID" id="6749693"/>
<dbReference type="InParanoid" id="B3RJ65"/>
<dbReference type="RefSeq" id="XP_002107679.1">
    <property type="nucleotide sequence ID" value="XM_002107643.1"/>
</dbReference>
<evidence type="ECO:0000313" key="6">
    <source>
        <dbReference type="Proteomes" id="UP000009022"/>
    </source>
</evidence>
<dbReference type="AlphaFoldDB" id="B3RJ65"/>
<evidence type="ECO:0000313" key="5">
    <source>
        <dbReference type="EMBL" id="EDV28477.1"/>
    </source>
</evidence>
<dbReference type="SUPFAM" id="SSF47923">
    <property type="entry name" value="Ypt/Rab-GAP domain of gyp1p"/>
    <property type="match status" value="2"/>
</dbReference>
<evidence type="ECO:0000256" key="2">
    <source>
        <dbReference type="ARBA" id="ARBA00043879"/>
    </source>
</evidence>
<dbReference type="CTD" id="6749693"/>
<dbReference type="Pfam" id="PF00566">
    <property type="entry name" value="RabGAP-TBC"/>
    <property type="match status" value="1"/>
</dbReference>
<dbReference type="eggNOG" id="KOG2058">
    <property type="taxonomic scope" value="Eukaryota"/>
</dbReference>
<comment type="function">
    <text evidence="2">May act as a GTPase-activating protein for Rab family protein(s).</text>
</comment>
<accession>B3RJ65</accession>
<dbReference type="STRING" id="10228.B3RJ65"/>
<dbReference type="OMA" id="DTMIQDS"/>
<dbReference type="GO" id="GO:0005096">
    <property type="term" value="F:GTPase activator activity"/>
    <property type="evidence" value="ECO:0000318"/>
    <property type="project" value="GO_Central"/>
</dbReference>
<dbReference type="SMART" id="SM00164">
    <property type="entry name" value="TBC"/>
    <property type="match status" value="1"/>
</dbReference>
<dbReference type="FunCoup" id="B3RJ65">
    <property type="interactions" value="47"/>
</dbReference>
<dbReference type="InterPro" id="IPR035969">
    <property type="entry name" value="Rab-GAP_TBC_sf"/>
</dbReference>
<dbReference type="InterPro" id="IPR050302">
    <property type="entry name" value="Rab_GAP_TBC_domain"/>
</dbReference>
<organism evidence="5 6">
    <name type="scientific">Trichoplax adhaerens</name>
    <name type="common">Trichoplax reptans</name>
    <dbReference type="NCBI Taxonomy" id="10228"/>
    <lineage>
        <taxon>Eukaryota</taxon>
        <taxon>Metazoa</taxon>
        <taxon>Placozoa</taxon>
        <taxon>Uniplacotomia</taxon>
        <taxon>Trichoplacea</taxon>
        <taxon>Trichoplacidae</taxon>
        <taxon>Trichoplax</taxon>
    </lineage>
</organism>
<dbReference type="GO" id="GO:0005886">
    <property type="term" value="C:plasma membrane"/>
    <property type="evidence" value="ECO:0000318"/>
    <property type="project" value="GO_Central"/>
</dbReference>
<dbReference type="InterPro" id="IPR000195">
    <property type="entry name" value="Rab-GAP-TBC_dom"/>
</dbReference>
<dbReference type="FunFam" id="1.10.472.80:FF:000029">
    <property type="entry name" value="Growth hormone-regulated TBC protein 1"/>
    <property type="match status" value="1"/>
</dbReference>
<dbReference type="GO" id="GO:0005737">
    <property type="term" value="C:cytoplasm"/>
    <property type="evidence" value="ECO:0000318"/>
    <property type="project" value="GO_Central"/>
</dbReference>
<dbReference type="KEGG" id="tad:TRIADDRAFT_51426"/>
<dbReference type="EMBL" id="DS985241">
    <property type="protein sequence ID" value="EDV28477.1"/>
    <property type="molecule type" value="Genomic_DNA"/>
</dbReference>
<keyword evidence="1" id="KW-0343">GTPase activation</keyword>
<evidence type="ECO:0000256" key="3">
    <source>
        <dbReference type="ARBA" id="ARBA00070878"/>
    </source>
</evidence>
<dbReference type="PhylomeDB" id="B3RJ65"/>
<dbReference type="OrthoDB" id="294251at2759"/>